<dbReference type="EMBL" id="DS547097">
    <property type="protein sequence ID" value="EDR10601.1"/>
    <property type="molecule type" value="Genomic_DNA"/>
</dbReference>
<dbReference type="AlphaFoldDB" id="B0D4P8"/>
<feature type="compositionally biased region" description="Pro residues" evidence="7">
    <location>
        <begin position="810"/>
        <end position="888"/>
    </location>
</feature>
<feature type="domain" description="BRO1" evidence="8">
    <location>
        <begin position="5"/>
        <end position="402"/>
    </location>
</feature>
<dbReference type="GO" id="GO:0043328">
    <property type="term" value="P:protein transport to vacuole involved in ubiquitin-dependent protein catabolic process via the multivesicular body sorting pathway"/>
    <property type="evidence" value="ECO:0007669"/>
    <property type="project" value="TreeGrafter"/>
</dbReference>
<accession>B0D4P8</accession>
<evidence type="ECO:0000259" key="8">
    <source>
        <dbReference type="PROSITE" id="PS51180"/>
    </source>
</evidence>
<feature type="compositionally biased region" description="Gly residues" evidence="7">
    <location>
        <begin position="968"/>
        <end position="977"/>
    </location>
</feature>
<dbReference type="InterPro" id="IPR025304">
    <property type="entry name" value="ALIX_V_dom"/>
</dbReference>
<dbReference type="CDD" id="cd09242">
    <property type="entry name" value="BRO1_ScBro1_like"/>
    <property type="match status" value="1"/>
</dbReference>
<feature type="region of interest" description="Disordered" evidence="7">
    <location>
        <begin position="763"/>
        <end position="1020"/>
    </location>
</feature>
<dbReference type="PANTHER" id="PTHR23030">
    <property type="entry name" value="PCD6 INTERACTING PROTEIN-RELATED"/>
    <property type="match status" value="1"/>
</dbReference>
<reference evidence="9 10" key="1">
    <citation type="journal article" date="2008" name="Nature">
        <title>The genome of Laccaria bicolor provides insights into mycorrhizal symbiosis.</title>
        <authorList>
            <person name="Martin F."/>
            <person name="Aerts A."/>
            <person name="Ahren D."/>
            <person name="Brun A."/>
            <person name="Danchin E.G.J."/>
            <person name="Duchaussoy F."/>
            <person name="Gibon J."/>
            <person name="Kohler A."/>
            <person name="Lindquist E."/>
            <person name="Pereda V."/>
            <person name="Salamov A."/>
            <person name="Shapiro H.J."/>
            <person name="Wuyts J."/>
            <person name="Blaudez D."/>
            <person name="Buee M."/>
            <person name="Brokstein P."/>
            <person name="Canbaeck B."/>
            <person name="Cohen D."/>
            <person name="Courty P.E."/>
            <person name="Coutinho P.M."/>
            <person name="Delaruelle C."/>
            <person name="Detter J.C."/>
            <person name="Deveau A."/>
            <person name="DiFazio S."/>
            <person name="Duplessis S."/>
            <person name="Fraissinet-Tachet L."/>
            <person name="Lucic E."/>
            <person name="Frey-Klett P."/>
            <person name="Fourrey C."/>
            <person name="Feussner I."/>
            <person name="Gay G."/>
            <person name="Grimwood J."/>
            <person name="Hoegger P.J."/>
            <person name="Jain P."/>
            <person name="Kilaru S."/>
            <person name="Labbe J."/>
            <person name="Lin Y.C."/>
            <person name="Legue V."/>
            <person name="Le Tacon F."/>
            <person name="Marmeisse R."/>
            <person name="Melayah D."/>
            <person name="Montanini B."/>
            <person name="Muratet M."/>
            <person name="Nehls U."/>
            <person name="Niculita-Hirzel H."/>
            <person name="Oudot-Le Secq M.P."/>
            <person name="Peter M."/>
            <person name="Quesneville H."/>
            <person name="Rajashekar B."/>
            <person name="Reich M."/>
            <person name="Rouhier N."/>
            <person name="Schmutz J."/>
            <person name="Yin T."/>
            <person name="Chalot M."/>
            <person name="Henrissat B."/>
            <person name="Kuees U."/>
            <person name="Lucas S."/>
            <person name="Van de Peer Y."/>
            <person name="Podila G.K."/>
            <person name="Polle A."/>
            <person name="Pukkila P.J."/>
            <person name="Richardson P.M."/>
            <person name="Rouze P."/>
            <person name="Sanders I.R."/>
            <person name="Stajich J.E."/>
            <person name="Tunlid A."/>
            <person name="Tuskan G."/>
            <person name="Grigoriev I.V."/>
        </authorList>
    </citation>
    <scope>NUCLEOTIDE SEQUENCE [LARGE SCALE GENOMIC DNA]</scope>
    <source>
        <strain evidence="10">S238N-H82 / ATCC MYA-4686</strain>
    </source>
</reference>
<evidence type="ECO:0000256" key="6">
    <source>
        <dbReference type="SAM" id="Coils"/>
    </source>
</evidence>
<feature type="coiled-coil region" evidence="6">
    <location>
        <begin position="456"/>
        <end position="483"/>
    </location>
</feature>
<keyword evidence="6" id="KW-0175">Coiled coil</keyword>
<evidence type="ECO:0000256" key="7">
    <source>
        <dbReference type="SAM" id="MobiDB-lite"/>
    </source>
</evidence>
<dbReference type="Proteomes" id="UP000001194">
    <property type="component" value="Unassembled WGS sequence"/>
</dbReference>
<dbReference type="PANTHER" id="PTHR23030:SF30">
    <property type="entry name" value="TYROSINE-PROTEIN PHOSPHATASE NON-RECEPTOR TYPE 23"/>
    <property type="match status" value="1"/>
</dbReference>
<keyword evidence="4" id="KW-0967">Endosome</keyword>
<evidence type="ECO:0000313" key="9">
    <source>
        <dbReference type="EMBL" id="EDR10601.1"/>
    </source>
</evidence>
<evidence type="ECO:0000256" key="5">
    <source>
        <dbReference type="ARBA" id="ARBA00041284"/>
    </source>
</evidence>
<dbReference type="Pfam" id="PF03097">
    <property type="entry name" value="BRO1"/>
    <property type="match status" value="1"/>
</dbReference>
<dbReference type="SMART" id="SM01041">
    <property type="entry name" value="BRO1"/>
    <property type="match status" value="1"/>
</dbReference>
<feature type="compositionally biased region" description="Low complexity" evidence="7">
    <location>
        <begin position="889"/>
        <end position="898"/>
    </location>
</feature>
<dbReference type="Gene3D" id="1.25.40.280">
    <property type="entry name" value="alix/aip1 like domains"/>
    <property type="match status" value="1"/>
</dbReference>
<dbReference type="STRING" id="486041.B0D4P8"/>
<organism evidence="10">
    <name type="scientific">Laccaria bicolor (strain S238N-H82 / ATCC MYA-4686)</name>
    <name type="common">Bicoloured deceiver</name>
    <name type="synonym">Laccaria laccata var. bicolor</name>
    <dbReference type="NCBI Taxonomy" id="486041"/>
    <lineage>
        <taxon>Eukaryota</taxon>
        <taxon>Fungi</taxon>
        <taxon>Dikarya</taxon>
        <taxon>Basidiomycota</taxon>
        <taxon>Agaricomycotina</taxon>
        <taxon>Agaricomycetes</taxon>
        <taxon>Agaricomycetidae</taxon>
        <taxon>Agaricales</taxon>
        <taxon>Agaricineae</taxon>
        <taxon>Hydnangiaceae</taxon>
        <taxon>Laccaria</taxon>
    </lineage>
</organism>
<dbReference type="Gene3D" id="1.20.140.50">
    <property type="entry name" value="alix/aip1 like domains"/>
    <property type="match status" value="1"/>
</dbReference>
<keyword evidence="3" id="KW-0963">Cytoplasm</keyword>
<sequence length="1020" mass="112904">MAQTPMISIPKKTTEEVDWTTPIRNTIAQSYGESPDNYAAECAALQRCRQDAVRGAGSDMTARDLLYKYFGQLELLELRFSEIRVNFPWHDAFTSKLITQTSIAYEKASILFQIAVTHSAIATSQSRSDPEGLKRAFNYFRTCAGMLSYINENFLHAPSTDLSREVVKFLIELVLAQATEVFLEKTMDDKKGSALVSKIAAQAAGMYTSLNEQVKEFMGKGIFDRNWYQIKSKFYSSLAQYHRGLVDNVASKHGDALARFTLSESLAKEAHKSSTAFSTSFVSNLSPNLPPDSGSSMLEKAKTHLVMCTDRKNEGQRENDMIYNAVIPVPEALAAIDKLVVATPIHIHDVYGAPDVQKTIGQDFFIRLVPLSVHESASVYSEEKAKLVRAEVENAESAEVLARSALEGLGVKEGLVRYKAMAEGTLDGGEEVPLDVRRWKEDIARIEERDGVDVIMKQLTRLKENVSRDLHGVERELEIESRECEAMRVKYQHLWTQDPSAGPSKSLRQDLKSHLSALEAAAASDAQVQVLWDSVRGDIKLLLSPNVEQVFHERAGSTTGHLLDLDVGSENDDAKERQKIKGYVVEIEERLGRLAMISKERNEVLKDLKDKVQSDDVSHLLLLNRRNTGVEPALFAAELEKFRPYQQRLASTVHHQDVALSEVTTLWKGLKELAGRGAGARKWEEREKRKVETVKRFGKARDGYMEVRDGLAKGLQFYTDLTELTVKLGSATRSFVSERTNERQALVGKLEAEKRLSAQQWQNNGATLSSPPPPQVSNRNSYASPLHQQPPAPYGVSSPPGPSPHTQYPPHKPTLPPPPSSPPRSSFFPPPPTAPSVPPQTPWQSVPPHPPFGQSVPPQPPVGQSVPPHPPSGQGVPPQPQGALPPPLGQNLLQGRLPTIADSLDRRHPPPPRPTLPSAVSPVQSPFQPPHQPQQQQQQEGYGQRPQLPGDGFYYQPQPDIFQRGSATGYGGQGQYGNTGTLQYTPAQAFENSYHPGVAPRQQYWGQNPGQPPPGEYGPR</sequence>
<dbReference type="FunCoup" id="B0D4P8">
    <property type="interactions" value="348"/>
</dbReference>
<dbReference type="Pfam" id="PF13949">
    <property type="entry name" value="ALIX_LYPXL_bnd"/>
    <property type="match status" value="1"/>
</dbReference>
<feature type="compositionally biased region" description="Polar residues" evidence="7">
    <location>
        <begin position="776"/>
        <end position="787"/>
    </location>
</feature>
<dbReference type="OrthoDB" id="2141925at2759"/>
<dbReference type="RefSeq" id="XP_001879051.1">
    <property type="nucleotide sequence ID" value="XM_001879016.1"/>
</dbReference>
<evidence type="ECO:0000313" key="10">
    <source>
        <dbReference type="Proteomes" id="UP000001194"/>
    </source>
</evidence>
<dbReference type="KEGG" id="lbc:LACBIDRAFT_247907"/>
<dbReference type="InterPro" id="IPR004328">
    <property type="entry name" value="BRO1_dom"/>
</dbReference>
<dbReference type="GO" id="GO:0005768">
    <property type="term" value="C:endosome"/>
    <property type="evidence" value="ECO:0007669"/>
    <property type="project" value="UniProtKB-SubCell"/>
</dbReference>
<comment type="subcellular location">
    <subcellularLocation>
        <location evidence="2">Cytoplasm</location>
    </subcellularLocation>
    <subcellularLocation>
        <location evidence="1">Endosome</location>
    </subcellularLocation>
</comment>
<evidence type="ECO:0000256" key="2">
    <source>
        <dbReference type="ARBA" id="ARBA00004496"/>
    </source>
</evidence>
<evidence type="ECO:0000256" key="3">
    <source>
        <dbReference type="ARBA" id="ARBA00022490"/>
    </source>
</evidence>
<name>B0D4P8_LACBS</name>
<dbReference type="Gene3D" id="1.20.120.560">
    <property type="entry name" value="alix/aip1 in complex with the ypdl late domain"/>
    <property type="match status" value="1"/>
</dbReference>
<feature type="compositionally biased region" description="Low complexity" evidence="7">
    <location>
        <begin position="933"/>
        <end position="947"/>
    </location>
</feature>
<gene>
    <name evidence="9" type="ORF">LACBIDRAFT_247907</name>
</gene>
<protein>
    <recommendedName>
        <fullName evidence="5">BRO domain-containing protein 1</fullName>
    </recommendedName>
</protein>
<evidence type="ECO:0000256" key="4">
    <source>
        <dbReference type="ARBA" id="ARBA00022753"/>
    </source>
</evidence>
<dbReference type="GeneID" id="6074419"/>
<evidence type="ECO:0000256" key="1">
    <source>
        <dbReference type="ARBA" id="ARBA00004177"/>
    </source>
</evidence>
<keyword evidence="10" id="KW-1185">Reference proteome</keyword>
<dbReference type="InParanoid" id="B0D4P8"/>
<feature type="compositionally biased region" description="Pro residues" evidence="7">
    <location>
        <begin position="1010"/>
        <end position="1020"/>
    </location>
</feature>
<dbReference type="InterPro" id="IPR038499">
    <property type="entry name" value="BRO1_sf"/>
</dbReference>
<proteinExistence type="predicted"/>
<feature type="compositionally biased region" description="Pro residues" evidence="7">
    <location>
        <begin position="788"/>
        <end position="803"/>
    </location>
</feature>
<dbReference type="HOGENOM" id="CLU_003661_0_0_1"/>
<dbReference type="PROSITE" id="PS51180">
    <property type="entry name" value="BRO1"/>
    <property type="match status" value="1"/>
</dbReference>